<protein>
    <submittedName>
        <fullName evidence="1">Uncharacterized protein</fullName>
    </submittedName>
</protein>
<accession>A0A2A2M2Q7</accession>
<comment type="caution">
    <text evidence="1">The sequence shown here is derived from an EMBL/GenBank/DDBJ whole genome shotgun (WGS) entry which is preliminary data.</text>
</comment>
<dbReference type="Proteomes" id="UP000218231">
    <property type="component" value="Unassembled WGS sequence"/>
</dbReference>
<reference evidence="1 2" key="1">
    <citation type="journal article" date="2017" name="Curr. Biol.">
        <title>Genome architecture and evolution of a unichromosomal asexual nematode.</title>
        <authorList>
            <person name="Fradin H."/>
            <person name="Zegar C."/>
            <person name="Gutwein M."/>
            <person name="Lucas J."/>
            <person name="Kovtun M."/>
            <person name="Corcoran D."/>
            <person name="Baugh L.R."/>
            <person name="Kiontke K."/>
            <person name="Gunsalus K."/>
            <person name="Fitch D.H."/>
            <person name="Piano F."/>
        </authorList>
    </citation>
    <scope>NUCLEOTIDE SEQUENCE [LARGE SCALE GENOMIC DNA]</scope>
    <source>
        <strain evidence="1">PF1309</strain>
    </source>
</reference>
<dbReference type="EMBL" id="LIAE01006060">
    <property type="protein sequence ID" value="PAV92719.1"/>
    <property type="molecule type" value="Genomic_DNA"/>
</dbReference>
<keyword evidence="2" id="KW-1185">Reference proteome</keyword>
<dbReference type="AntiFam" id="ANF00088">
    <property type="entry name" value="Shadow ORF (opposite Fdh)"/>
</dbReference>
<evidence type="ECO:0000313" key="1">
    <source>
        <dbReference type="EMBL" id="PAV92719.1"/>
    </source>
</evidence>
<gene>
    <name evidence="1" type="ORF">WR25_21442</name>
</gene>
<sequence length="143" mass="14911">MADEIGVGDDIIGKAAIDRIAGVELALAQCLPPPQAMHAVAAGGVEPRHAHPVAFLDMLDALADRRDIADALMPRDEGRVGLDRPVALGGVQVGVADARRLDRDLDQAVADLGNGDFIDGERGTEFADDGCLHGLGHGYSPLE</sequence>
<dbReference type="AlphaFoldDB" id="A0A2A2M2Q7"/>
<evidence type="ECO:0000313" key="2">
    <source>
        <dbReference type="Proteomes" id="UP000218231"/>
    </source>
</evidence>
<name>A0A2A2M2Q7_9BILA</name>
<dbReference type="AntiFam" id="ANF00156">
    <property type="entry name" value="Shadow ORF (opposite yahK)"/>
</dbReference>
<organism evidence="1 2">
    <name type="scientific">Diploscapter pachys</name>
    <dbReference type="NCBI Taxonomy" id="2018661"/>
    <lineage>
        <taxon>Eukaryota</taxon>
        <taxon>Metazoa</taxon>
        <taxon>Ecdysozoa</taxon>
        <taxon>Nematoda</taxon>
        <taxon>Chromadorea</taxon>
        <taxon>Rhabditida</taxon>
        <taxon>Rhabditina</taxon>
        <taxon>Rhabditomorpha</taxon>
        <taxon>Rhabditoidea</taxon>
        <taxon>Rhabditidae</taxon>
        <taxon>Diploscapter</taxon>
    </lineage>
</organism>
<proteinExistence type="predicted"/>